<dbReference type="InterPro" id="IPR010870">
    <property type="entry name" value="Porin_O/P"/>
</dbReference>
<gene>
    <name evidence="4" type="primary">oprP3</name>
    <name evidence="4" type="ORF">BN5_3611</name>
</gene>
<dbReference type="InterPro" id="IPR023614">
    <property type="entry name" value="Porin_dom_sf"/>
</dbReference>
<dbReference type="eggNOG" id="COG3746">
    <property type="taxonomic scope" value="Bacteria"/>
</dbReference>
<name>W6R1K4_ECTO5</name>
<dbReference type="KEGG" id="ppse:BN5_3611"/>
<evidence type="ECO:0000313" key="5">
    <source>
        <dbReference type="Proteomes" id="UP000032841"/>
    </source>
</evidence>
<feature type="signal peptide" evidence="3">
    <location>
        <begin position="1"/>
        <end position="34"/>
    </location>
</feature>
<dbReference type="OrthoDB" id="9807854at2"/>
<dbReference type="Proteomes" id="UP000032841">
    <property type="component" value="Chromosome"/>
</dbReference>
<protein>
    <submittedName>
        <fullName evidence="4">Phosphate-selective porin O and P superfamily</fullName>
    </submittedName>
</protein>
<keyword evidence="1" id="KW-0175">Coiled coil</keyword>
<sequence length="452" mass="49207">MKNYEINECSGVAKLTAFALGGLLLTANIQAAHAAEEDLAERVRALEEALAAVKAEAQAAQASKRAGNIVTVQERGGRMQLATEDGNFTFRIGGRLLMDTSWYDTDLSPMGSGTKFRQARLEASGTLYKDWSYVFQYDFTGSGESGIKDAYLGYHGFKPADNQLSLYLGNQFQPFGFQGQQSPKYTMFMEQPTSSLLLGAGERRLGGRSDLIGSNWRWSFGAAQAVLGTRASEANRSDPVDLATQFTFNPIQERGHVLNLGASLRHQSSNGSDAHRQRTRPQTHISSFRPVDTGSFISDGFIGAGVQAIYQRGPFELESEYFQQKYDQVQGGLADGEKPEFTGGYVQAGYFLTGESRAYDAGRGLFAAPTPARSLSQGGIGAWQLAGGYSTVDLTDGSIDGGKIDMLMLGVNWYPEQRLRFSLEYGNVLKVDGGPNNGDEPSFVQARAQVEW</sequence>
<organism evidence="4 5">
    <name type="scientific">Ectopseudomonas oleovorans (strain CECT 5344)</name>
    <name type="common">Pseudomonas pseudoalcaligenes</name>
    <dbReference type="NCBI Taxonomy" id="1182590"/>
    <lineage>
        <taxon>Bacteria</taxon>
        <taxon>Pseudomonadati</taxon>
        <taxon>Pseudomonadota</taxon>
        <taxon>Gammaproteobacteria</taxon>
        <taxon>Pseudomonadales</taxon>
        <taxon>Pseudomonadaceae</taxon>
        <taxon>Ectopseudomonas</taxon>
    </lineage>
</organism>
<dbReference type="Gene3D" id="2.40.160.10">
    <property type="entry name" value="Porin"/>
    <property type="match status" value="1"/>
</dbReference>
<feature type="region of interest" description="Disordered" evidence="2">
    <location>
        <begin position="267"/>
        <end position="289"/>
    </location>
</feature>
<dbReference type="HOGENOM" id="CLU_031025_4_0_6"/>
<feature type="coiled-coil region" evidence="1">
    <location>
        <begin position="29"/>
        <end position="63"/>
    </location>
</feature>
<feature type="chain" id="PRO_5004880646" evidence="3">
    <location>
        <begin position="35"/>
        <end position="452"/>
    </location>
</feature>
<dbReference type="SUPFAM" id="SSF56935">
    <property type="entry name" value="Porins"/>
    <property type="match status" value="1"/>
</dbReference>
<dbReference type="AlphaFoldDB" id="W6R1K4"/>
<dbReference type="Pfam" id="PF07396">
    <property type="entry name" value="Porin_O_P"/>
    <property type="match status" value="1"/>
</dbReference>
<proteinExistence type="predicted"/>
<evidence type="ECO:0000313" key="4">
    <source>
        <dbReference type="EMBL" id="CDM42163.1"/>
    </source>
</evidence>
<dbReference type="EMBL" id="HG916826">
    <property type="protein sequence ID" value="CDM42163.1"/>
    <property type="molecule type" value="Genomic_DNA"/>
</dbReference>
<accession>W6R1K4</accession>
<evidence type="ECO:0000256" key="1">
    <source>
        <dbReference type="SAM" id="Coils"/>
    </source>
</evidence>
<dbReference type="RefSeq" id="WP_003463103.1">
    <property type="nucleotide sequence ID" value="NZ_HG916826.1"/>
</dbReference>
<reference evidence="4 5" key="1">
    <citation type="submission" date="2013-11" db="EMBL/GenBank/DDBJ databases">
        <title>Complete genome sequence of the cyanide-degrading bacterium Pseudomonas pseudoalcaligenes CECT 5344.</title>
        <authorList>
            <person name="Wibberg D."/>
            <person name="Puehler A."/>
            <person name="Schlueter A."/>
        </authorList>
    </citation>
    <scope>NUCLEOTIDE SEQUENCE [LARGE SCALE GENOMIC DNA]</scope>
    <source>
        <strain evidence="5">CECT 5344</strain>
    </source>
</reference>
<evidence type="ECO:0000256" key="3">
    <source>
        <dbReference type="SAM" id="SignalP"/>
    </source>
</evidence>
<evidence type="ECO:0000256" key="2">
    <source>
        <dbReference type="SAM" id="MobiDB-lite"/>
    </source>
</evidence>
<keyword evidence="3" id="KW-0732">Signal</keyword>